<reference evidence="3" key="1">
    <citation type="journal article" date="2014" name="Front. Microbiol.">
        <title>High frequency of phylogenetically diverse reductive dehalogenase-homologous genes in deep subseafloor sedimentary metagenomes.</title>
        <authorList>
            <person name="Kawai M."/>
            <person name="Futagami T."/>
            <person name="Toyoda A."/>
            <person name="Takaki Y."/>
            <person name="Nishi S."/>
            <person name="Hori S."/>
            <person name="Arai W."/>
            <person name="Tsubouchi T."/>
            <person name="Morono Y."/>
            <person name="Uchiyama I."/>
            <person name="Ito T."/>
            <person name="Fujiyama A."/>
            <person name="Inagaki F."/>
            <person name="Takami H."/>
        </authorList>
    </citation>
    <scope>NUCLEOTIDE SEQUENCE</scope>
    <source>
        <strain evidence="3">Expedition CK06-06</strain>
    </source>
</reference>
<proteinExistence type="predicted"/>
<keyword evidence="1" id="KW-1133">Transmembrane helix</keyword>
<sequence>MSTSQIYILISIITLAIIAVVVILRRKKEQKPLSKLAALAFLLVLAGIFFGARDDQLIAYSLLGAGVILAFIDIVKKSKK</sequence>
<dbReference type="AlphaFoldDB" id="X1FF42"/>
<protein>
    <submittedName>
        <fullName evidence="3">Uncharacterized protein</fullName>
    </submittedName>
</protein>
<feature type="transmembrane region" description="Helical" evidence="1">
    <location>
        <begin position="58"/>
        <end position="75"/>
    </location>
</feature>
<feature type="transmembrane region" description="Helical" evidence="1">
    <location>
        <begin position="36"/>
        <end position="52"/>
    </location>
</feature>
<keyword evidence="1" id="KW-0812">Transmembrane</keyword>
<gene>
    <name evidence="2" type="ORF">S01H4_04288</name>
    <name evidence="3" type="ORF">S03H2_08716</name>
</gene>
<evidence type="ECO:0000256" key="1">
    <source>
        <dbReference type="SAM" id="Phobius"/>
    </source>
</evidence>
<name>X1FF42_9ZZZZ</name>
<organism evidence="3">
    <name type="scientific">marine sediment metagenome</name>
    <dbReference type="NCBI Taxonomy" id="412755"/>
    <lineage>
        <taxon>unclassified sequences</taxon>
        <taxon>metagenomes</taxon>
        <taxon>ecological metagenomes</taxon>
    </lineage>
</organism>
<keyword evidence="1" id="KW-0472">Membrane</keyword>
<dbReference type="EMBL" id="BART01001136">
    <property type="protein sequence ID" value="GAG63002.1"/>
    <property type="molecule type" value="Genomic_DNA"/>
</dbReference>
<evidence type="ECO:0000313" key="2">
    <source>
        <dbReference type="EMBL" id="GAG63002.1"/>
    </source>
</evidence>
<evidence type="ECO:0000313" key="3">
    <source>
        <dbReference type="EMBL" id="GAH19408.1"/>
    </source>
</evidence>
<accession>X1FF42</accession>
<feature type="transmembrane region" description="Helical" evidence="1">
    <location>
        <begin position="6"/>
        <end position="24"/>
    </location>
</feature>
<comment type="caution">
    <text evidence="3">The sequence shown here is derived from an EMBL/GenBank/DDBJ whole genome shotgun (WGS) entry which is preliminary data.</text>
</comment>
<dbReference type="EMBL" id="BARU01004286">
    <property type="protein sequence ID" value="GAH19408.1"/>
    <property type="molecule type" value="Genomic_DNA"/>
</dbReference>